<dbReference type="PANTHER" id="PTHR43278">
    <property type="entry name" value="NAD(P)H-DEPENDENT FMN-CONTAINING OXIDOREDUCTASE YWQN-RELATED"/>
    <property type="match status" value="1"/>
</dbReference>
<dbReference type="InterPro" id="IPR005025">
    <property type="entry name" value="FMN_Rdtase-like_dom"/>
</dbReference>
<dbReference type="Pfam" id="PF03358">
    <property type="entry name" value="FMN_red"/>
    <property type="match status" value="1"/>
</dbReference>
<dbReference type="PANTHER" id="PTHR43278:SF2">
    <property type="entry name" value="IRON-SULFUR FLAVOPROTEIN"/>
    <property type="match status" value="1"/>
</dbReference>
<sequence length="183" mass="20312">MEGGILMRVLILSGSPRRHGNSDLLCDEFMRGAIDAGHEVLKVFLRDKQINYCMACDGCRGNGGRCVIKDDMADILTQMILSDVIVMASPVYFYSMDAQMKTLIDRTVAKYIKIIDKDFYFIVTAADSNPQALKPTVEGFRGFIDCLEGAKEKGVLYGTGVWQKGDALKTDLMIQAYEMGKSL</sequence>
<evidence type="ECO:0000313" key="6">
    <source>
        <dbReference type="Proteomes" id="UP000487649"/>
    </source>
</evidence>
<keyword evidence="1" id="KW-0285">Flavoprotein</keyword>
<dbReference type="InterPro" id="IPR029039">
    <property type="entry name" value="Flavoprotein-like_sf"/>
</dbReference>
<dbReference type="EMBL" id="WMQV01000043">
    <property type="protein sequence ID" value="MTL95387.1"/>
    <property type="molecule type" value="Genomic_DNA"/>
</dbReference>
<organism evidence="5">
    <name type="scientific">Turicibacter sanguinis</name>
    <dbReference type="NCBI Taxonomy" id="154288"/>
    <lineage>
        <taxon>Bacteria</taxon>
        <taxon>Bacillati</taxon>
        <taxon>Bacillota</taxon>
        <taxon>Erysipelotrichia</taxon>
        <taxon>Erysipelotrichales</taxon>
        <taxon>Turicibacteraceae</taxon>
        <taxon>Turicibacter</taxon>
    </lineage>
</organism>
<evidence type="ECO:0000256" key="2">
    <source>
        <dbReference type="ARBA" id="ARBA00022643"/>
    </source>
</evidence>
<dbReference type="SUPFAM" id="SSF52218">
    <property type="entry name" value="Flavoproteins"/>
    <property type="match status" value="1"/>
</dbReference>
<accession>A0A6G2CR37</accession>
<evidence type="ECO:0000313" key="5">
    <source>
        <dbReference type="EMBL" id="MTL95387.1"/>
    </source>
</evidence>
<proteinExistence type="predicted"/>
<evidence type="ECO:0000256" key="1">
    <source>
        <dbReference type="ARBA" id="ARBA00022630"/>
    </source>
</evidence>
<name>A0A6G2CR37_9FIRM</name>
<dbReference type="AlphaFoldDB" id="A0A6G2CR37"/>
<gene>
    <name evidence="5" type="ORF">GMA64_12680</name>
    <name evidence="4" type="ORF">GMA92_14895</name>
</gene>
<reference evidence="5 6" key="1">
    <citation type="journal article" date="2019" name="Nat. Med.">
        <title>A library of human gut bacterial isolates paired with longitudinal multiomics data enables mechanistic microbiome research.</title>
        <authorList>
            <person name="Poyet M."/>
            <person name="Groussin M."/>
            <person name="Gibbons S.M."/>
            <person name="Avila-Pacheco J."/>
            <person name="Jiang X."/>
            <person name="Kearney S.M."/>
            <person name="Perrotta A.R."/>
            <person name="Berdy B."/>
            <person name="Zhao S."/>
            <person name="Lieberman T.D."/>
            <person name="Swanson P.K."/>
            <person name="Smith M."/>
            <person name="Roesemann S."/>
            <person name="Alexander J.E."/>
            <person name="Rich S.A."/>
            <person name="Livny J."/>
            <person name="Vlamakis H."/>
            <person name="Clish C."/>
            <person name="Bullock K."/>
            <person name="Deik A."/>
            <person name="Scott J."/>
            <person name="Pierce K.A."/>
            <person name="Xavier R.J."/>
            <person name="Alm E.J."/>
        </authorList>
    </citation>
    <scope>NUCLEOTIDE SEQUENCE</scope>
    <source>
        <strain evidence="5">BIOML-A179</strain>
        <strain evidence="4 6">BIOML-A198</strain>
    </source>
</reference>
<dbReference type="Gene3D" id="3.40.50.360">
    <property type="match status" value="1"/>
</dbReference>
<dbReference type="Proteomes" id="UP000487649">
    <property type="component" value="Unassembled WGS sequence"/>
</dbReference>
<dbReference type="InterPro" id="IPR051796">
    <property type="entry name" value="ISF_SsuE-like"/>
</dbReference>
<comment type="caution">
    <text evidence="5">The sequence shown here is derived from an EMBL/GenBank/DDBJ whole genome shotgun (WGS) entry which is preliminary data.</text>
</comment>
<feature type="domain" description="NADPH-dependent FMN reductase-like" evidence="3">
    <location>
        <begin position="7"/>
        <end position="126"/>
    </location>
</feature>
<protein>
    <submittedName>
        <fullName evidence="5">Flavodoxin family protein</fullName>
    </submittedName>
</protein>
<dbReference type="EMBL" id="WMQE01000049">
    <property type="protein sequence ID" value="MTK22684.1"/>
    <property type="molecule type" value="Genomic_DNA"/>
</dbReference>
<dbReference type="OrthoDB" id="9805976at2"/>
<evidence type="ECO:0000313" key="4">
    <source>
        <dbReference type="EMBL" id="MTK22684.1"/>
    </source>
</evidence>
<evidence type="ECO:0000259" key="3">
    <source>
        <dbReference type="Pfam" id="PF03358"/>
    </source>
</evidence>
<keyword evidence="2" id="KW-0288">FMN</keyword>
<dbReference type="GO" id="GO:0016491">
    <property type="term" value="F:oxidoreductase activity"/>
    <property type="evidence" value="ECO:0007669"/>
    <property type="project" value="InterPro"/>
</dbReference>